<sequence length="86" mass="9762">NDIKFLWCNETRNPNPFKGIEGLGKYWDQANSTDEWKAPDGMFWICGKRAYTELPKDWKGSCAIEVIQPGFFLLPLTQGAKLGIPV</sequence>
<name>A0A7L4DB75_9AVES</name>
<keyword evidence="2" id="KW-1185">Reference proteome</keyword>
<organism evidence="1 2">
    <name type="scientific">Eurystomus gularis</name>
    <dbReference type="NCBI Taxonomy" id="325343"/>
    <lineage>
        <taxon>Eukaryota</taxon>
        <taxon>Metazoa</taxon>
        <taxon>Chordata</taxon>
        <taxon>Craniata</taxon>
        <taxon>Vertebrata</taxon>
        <taxon>Euteleostomi</taxon>
        <taxon>Archelosauria</taxon>
        <taxon>Archosauria</taxon>
        <taxon>Dinosauria</taxon>
        <taxon>Saurischia</taxon>
        <taxon>Theropoda</taxon>
        <taxon>Coelurosauria</taxon>
        <taxon>Aves</taxon>
        <taxon>Neognathae</taxon>
        <taxon>Neoaves</taxon>
        <taxon>Telluraves</taxon>
        <taxon>Coraciimorphae</taxon>
        <taxon>Coraciiformes</taxon>
        <taxon>Coraciidae</taxon>
        <taxon>Eurystomus</taxon>
    </lineage>
</organism>
<proteinExistence type="predicted"/>
<feature type="non-terminal residue" evidence="1">
    <location>
        <position position="1"/>
    </location>
</feature>
<accession>A0A7L4DB75</accession>
<comment type="caution">
    <text evidence="1">The sequence shown here is derived from an EMBL/GenBank/DDBJ whole genome shotgun (WGS) entry which is preliminary data.</text>
</comment>
<gene>
    <name evidence="1" type="primary">Erv31_2</name>
    <name evidence="1" type="ORF">EURGUL_R15517</name>
</gene>
<dbReference type="AlphaFoldDB" id="A0A7L4DB75"/>
<dbReference type="OrthoDB" id="9950230at2759"/>
<protein>
    <submittedName>
        <fullName evidence="1">ENR1 protein</fullName>
    </submittedName>
</protein>
<dbReference type="EMBL" id="VZZY01012436">
    <property type="protein sequence ID" value="NXW59559.1"/>
    <property type="molecule type" value="Genomic_DNA"/>
</dbReference>
<evidence type="ECO:0000313" key="1">
    <source>
        <dbReference type="EMBL" id="NXW59559.1"/>
    </source>
</evidence>
<evidence type="ECO:0000313" key="2">
    <source>
        <dbReference type="Proteomes" id="UP000541249"/>
    </source>
</evidence>
<reference evidence="1 2" key="1">
    <citation type="submission" date="2019-09" db="EMBL/GenBank/DDBJ databases">
        <title>Bird 10,000 Genomes (B10K) Project - Family phase.</title>
        <authorList>
            <person name="Zhang G."/>
        </authorList>
    </citation>
    <scope>NUCLEOTIDE SEQUENCE [LARGE SCALE GENOMIC DNA]</scope>
    <source>
        <strain evidence="1">B10K-DU-002-51</strain>
        <tissue evidence="1">Muscle</tissue>
    </source>
</reference>
<feature type="non-terminal residue" evidence="1">
    <location>
        <position position="86"/>
    </location>
</feature>
<dbReference type="Proteomes" id="UP000541249">
    <property type="component" value="Unassembled WGS sequence"/>
</dbReference>